<protein>
    <submittedName>
        <fullName evidence="1">Uncharacterized protein</fullName>
    </submittedName>
</protein>
<evidence type="ECO:0000313" key="1">
    <source>
        <dbReference type="EMBL" id="KAK7342307.1"/>
    </source>
</evidence>
<gene>
    <name evidence="1" type="ORF">VNO80_25254</name>
</gene>
<organism evidence="1 2">
    <name type="scientific">Phaseolus coccineus</name>
    <name type="common">Scarlet runner bean</name>
    <name type="synonym">Phaseolus multiflorus</name>
    <dbReference type="NCBI Taxonomy" id="3886"/>
    <lineage>
        <taxon>Eukaryota</taxon>
        <taxon>Viridiplantae</taxon>
        <taxon>Streptophyta</taxon>
        <taxon>Embryophyta</taxon>
        <taxon>Tracheophyta</taxon>
        <taxon>Spermatophyta</taxon>
        <taxon>Magnoliopsida</taxon>
        <taxon>eudicotyledons</taxon>
        <taxon>Gunneridae</taxon>
        <taxon>Pentapetalae</taxon>
        <taxon>rosids</taxon>
        <taxon>fabids</taxon>
        <taxon>Fabales</taxon>
        <taxon>Fabaceae</taxon>
        <taxon>Papilionoideae</taxon>
        <taxon>50 kb inversion clade</taxon>
        <taxon>NPAAA clade</taxon>
        <taxon>indigoferoid/millettioid clade</taxon>
        <taxon>Phaseoleae</taxon>
        <taxon>Phaseolus</taxon>
    </lineage>
</organism>
<dbReference type="AlphaFoldDB" id="A0AAN9LYU1"/>
<evidence type="ECO:0000313" key="2">
    <source>
        <dbReference type="Proteomes" id="UP001374584"/>
    </source>
</evidence>
<comment type="caution">
    <text evidence="1">The sequence shown here is derived from an EMBL/GenBank/DDBJ whole genome shotgun (WGS) entry which is preliminary data.</text>
</comment>
<keyword evidence="2" id="KW-1185">Reference proteome</keyword>
<accession>A0AAN9LYU1</accession>
<sequence>MPLAPRRCPHASRPGDARMLRALAIHGFIKGQTIFYQTLPLDQDLPLRALMVGGLTFRAPLGSLQISKLQILLGPSRCPDLLIFLLLSDGPDPWVFQFTVGFSYLELSDLGYTSLGVEKFIEVDAFIAFH</sequence>
<reference evidence="1 2" key="1">
    <citation type="submission" date="2024-01" db="EMBL/GenBank/DDBJ databases">
        <title>The genomes of 5 underutilized Papilionoideae crops provide insights into root nodulation and disease resistanc.</title>
        <authorList>
            <person name="Jiang F."/>
        </authorList>
    </citation>
    <scope>NUCLEOTIDE SEQUENCE [LARGE SCALE GENOMIC DNA]</scope>
    <source>
        <strain evidence="1">JINMINGXINNONG_FW02</strain>
        <tissue evidence="1">Leaves</tissue>
    </source>
</reference>
<dbReference type="EMBL" id="JAYMYR010000009">
    <property type="protein sequence ID" value="KAK7342307.1"/>
    <property type="molecule type" value="Genomic_DNA"/>
</dbReference>
<proteinExistence type="predicted"/>
<dbReference type="Proteomes" id="UP001374584">
    <property type="component" value="Unassembled WGS sequence"/>
</dbReference>
<name>A0AAN9LYU1_PHACN</name>